<dbReference type="Proteomes" id="UP000285092">
    <property type="component" value="Unassembled WGS sequence"/>
</dbReference>
<evidence type="ECO:0000313" key="1">
    <source>
        <dbReference type="EMBL" id="RIV79542.1"/>
    </source>
</evidence>
<name>A0A418NK52_9SPHN</name>
<dbReference type="OrthoDB" id="9152081at2"/>
<organism evidence="1 2">
    <name type="scientific">Pelagerythrobacter aerophilus</name>
    <dbReference type="NCBI Taxonomy" id="2306995"/>
    <lineage>
        <taxon>Bacteria</taxon>
        <taxon>Pseudomonadati</taxon>
        <taxon>Pseudomonadota</taxon>
        <taxon>Alphaproteobacteria</taxon>
        <taxon>Sphingomonadales</taxon>
        <taxon>Erythrobacteraceae</taxon>
        <taxon>Pelagerythrobacter</taxon>
    </lineage>
</organism>
<sequence length="285" mass="32122">MSHFSVLVITDQQPDDDALAAILQPWHEYECTGVDDEYVVDVDVTDELVADHAKYGEGKPFDEFVEGWSSAEKRDDGRWYHHTNPNAKWDWWVVGGRWSGLLRLKCGEAPILGRPGVLGSRASDHPLASDQAMMQDIDIDALRNEAREEAVTLWDQVHQVTDGLPAIEEWAALRERVGNIEVARAAYWAQPAVAALKAQFPNSWSLDDEVDATRRTRDEFGQRAADASLNTFAVVKDGSWFERGKMGWWALVSDEKEEGAWTAEFRKLLDGLEPTAWLTVVDCHI</sequence>
<accession>A0A418NK52</accession>
<reference evidence="1 2" key="1">
    <citation type="submission" date="2018-08" db="EMBL/GenBank/DDBJ databases">
        <title>Altererythrobacter sp.Ery1 and Ery12, the genome sequencing of novel strains in genus Alterythrobacter.</title>
        <authorList>
            <person name="Cheng H."/>
            <person name="Wu Y.-H."/>
            <person name="Fang C."/>
            <person name="Xu X.-W."/>
        </authorList>
    </citation>
    <scope>NUCLEOTIDE SEQUENCE [LARGE SCALE GENOMIC DNA]</scope>
    <source>
        <strain evidence="1 2">Ery1</strain>
    </source>
</reference>
<protein>
    <submittedName>
        <fullName evidence="1">Uncharacterized protein</fullName>
    </submittedName>
</protein>
<dbReference type="RefSeq" id="WP_119512374.1">
    <property type="nucleotide sequence ID" value="NZ_QXFK01000014.1"/>
</dbReference>
<dbReference type="AlphaFoldDB" id="A0A418NK52"/>
<evidence type="ECO:0000313" key="2">
    <source>
        <dbReference type="Proteomes" id="UP000285092"/>
    </source>
</evidence>
<dbReference type="EMBL" id="QXFK01000014">
    <property type="protein sequence ID" value="RIV79542.1"/>
    <property type="molecule type" value="Genomic_DNA"/>
</dbReference>
<comment type="caution">
    <text evidence="1">The sequence shown here is derived from an EMBL/GenBank/DDBJ whole genome shotgun (WGS) entry which is preliminary data.</text>
</comment>
<proteinExistence type="predicted"/>
<gene>
    <name evidence="1" type="ORF">D2V04_06110</name>
</gene>
<keyword evidence="2" id="KW-1185">Reference proteome</keyword>